<feature type="domain" description="Transposable element P transposase-like RNase H" evidence="3">
    <location>
        <begin position="41"/>
        <end position="171"/>
    </location>
</feature>
<feature type="domain" description="Transposable element P transposase-like GTP-binding insertion" evidence="4">
    <location>
        <begin position="199"/>
        <end position="274"/>
    </location>
</feature>
<sequence length="374" mass="42708">MFAITLQFYSPKAYDYVHRSFAGLLPHPSTICDWYQVIDRNPGFTKEAFNALKERTSNELTIVNLVIDEMPIQDHIHWDGKKFNGYVDIGAGSSNCDDGPHAKSCLAFMAVSMNRKWKIPLGYFLIGSFNSQERANLLEFCLGLLAETGAKCRSLTFDGAAVNLVVYKNLGAEFDEPNFKPWIVNSKTNEKVYFFWDACHMVKLVRNCFATEKFFYSDRGPIKWAFLENLAKLQETKGLRAGTRLSKQYINFHNKKINVRLAVQILMDAVTDNILDKIAHEGTAKSMLNALDAAYQRKTKRKLLNLTMLKGKNSKEFFSRFQKHISVLKDAGEALKEEERSLKLEKKTEIAQVKEAVEERSPDESETLTLRNDT</sequence>
<dbReference type="Pfam" id="PF21787">
    <property type="entry name" value="TNP-like_RNaseH_N"/>
    <property type="match status" value="1"/>
</dbReference>
<name>A0A8K0CFF2_IGNLU</name>
<evidence type="ECO:0000313" key="5">
    <source>
        <dbReference type="EMBL" id="KAF2886343.1"/>
    </source>
</evidence>
<dbReference type="InterPro" id="IPR048366">
    <property type="entry name" value="TNP-like_GBD"/>
</dbReference>
<evidence type="ECO:0000259" key="2">
    <source>
        <dbReference type="Pfam" id="PF12017"/>
    </source>
</evidence>
<proteinExistence type="predicted"/>
<dbReference type="Pfam" id="PF21788">
    <property type="entry name" value="TNP-like_GBD"/>
    <property type="match status" value="1"/>
</dbReference>
<evidence type="ECO:0008006" key="7">
    <source>
        <dbReference type="Google" id="ProtNLM"/>
    </source>
</evidence>
<feature type="region of interest" description="Disordered" evidence="1">
    <location>
        <begin position="354"/>
        <end position="374"/>
    </location>
</feature>
<comment type="caution">
    <text evidence="5">The sequence shown here is derived from an EMBL/GenBank/DDBJ whole genome shotgun (WGS) entry which is preliminary data.</text>
</comment>
<dbReference type="OrthoDB" id="10070386at2759"/>
<organism evidence="5 6">
    <name type="scientific">Ignelater luminosus</name>
    <name type="common">Cucubano</name>
    <name type="synonym">Pyrophorus luminosus</name>
    <dbReference type="NCBI Taxonomy" id="2038154"/>
    <lineage>
        <taxon>Eukaryota</taxon>
        <taxon>Metazoa</taxon>
        <taxon>Ecdysozoa</taxon>
        <taxon>Arthropoda</taxon>
        <taxon>Hexapoda</taxon>
        <taxon>Insecta</taxon>
        <taxon>Pterygota</taxon>
        <taxon>Neoptera</taxon>
        <taxon>Endopterygota</taxon>
        <taxon>Coleoptera</taxon>
        <taxon>Polyphaga</taxon>
        <taxon>Elateriformia</taxon>
        <taxon>Elateroidea</taxon>
        <taxon>Elateridae</taxon>
        <taxon>Agrypninae</taxon>
        <taxon>Pyrophorini</taxon>
        <taxon>Ignelater</taxon>
    </lineage>
</organism>
<dbReference type="Pfam" id="PF12017">
    <property type="entry name" value="Tnp_P_element"/>
    <property type="match status" value="1"/>
</dbReference>
<evidence type="ECO:0000259" key="3">
    <source>
        <dbReference type="Pfam" id="PF21787"/>
    </source>
</evidence>
<gene>
    <name evidence="5" type="ORF">ILUMI_19832</name>
</gene>
<evidence type="ECO:0000256" key="1">
    <source>
        <dbReference type="SAM" id="MobiDB-lite"/>
    </source>
</evidence>
<keyword evidence="6" id="KW-1185">Reference proteome</keyword>
<feature type="domain" description="THAP9-like helix-turn-helix" evidence="2">
    <location>
        <begin position="2"/>
        <end position="34"/>
    </location>
</feature>
<dbReference type="EMBL" id="VTPC01088027">
    <property type="protein sequence ID" value="KAF2886343.1"/>
    <property type="molecule type" value="Genomic_DNA"/>
</dbReference>
<dbReference type="InterPro" id="IPR021896">
    <property type="entry name" value="THAP9-like_HTH"/>
</dbReference>
<evidence type="ECO:0000313" key="6">
    <source>
        <dbReference type="Proteomes" id="UP000801492"/>
    </source>
</evidence>
<dbReference type="AlphaFoldDB" id="A0A8K0CFF2"/>
<dbReference type="Proteomes" id="UP000801492">
    <property type="component" value="Unassembled WGS sequence"/>
</dbReference>
<evidence type="ECO:0000259" key="4">
    <source>
        <dbReference type="Pfam" id="PF21788"/>
    </source>
</evidence>
<dbReference type="InterPro" id="IPR048365">
    <property type="entry name" value="TNP-like_RNaseH_N"/>
</dbReference>
<reference evidence="5" key="1">
    <citation type="submission" date="2019-08" db="EMBL/GenBank/DDBJ databases">
        <title>The genome of the North American firefly Photinus pyralis.</title>
        <authorList>
            <consortium name="Photinus pyralis genome working group"/>
            <person name="Fallon T.R."/>
            <person name="Sander Lower S.E."/>
            <person name="Weng J.-K."/>
        </authorList>
    </citation>
    <scope>NUCLEOTIDE SEQUENCE</scope>
    <source>
        <strain evidence="5">TRF0915ILg1</strain>
        <tissue evidence="5">Whole body</tissue>
    </source>
</reference>
<accession>A0A8K0CFF2</accession>
<protein>
    <recommendedName>
        <fullName evidence="7">Transposase</fullName>
    </recommendedName>
</protein>